<feature type="domain" description="Helix-hairpin-helix DNA-binding motif class 1" evidence="22">
    <location>
        <begin position="130"/>
        <end position="149"/>
    </location>
</feature>
<evidence type="ECO:0000256" key="18">
    <source>
        <dbReference type="ARBA" id="ARBA00044632"/>
    </source>
</evidence>
<evidence type="ECO:0000256" key="21">
    <source>
        <dbReference type="ARBA" id="ARBA00049244"/>
    </source>
</evidence>
<evidence type="ECO:0000256" key="20">
    <source>
        <dbReference type="ARBA" id="ARBA00045548"/>
    </source>
</evidence>
<dbReference type="Pfam" id="PF14520">
    <property type="entry name" value="HHH_5"/>
    <property type="match status" value="1"/>
</dbReference>
<dbReference type="InterPro" id="IPR002008">
    <property type="entry name" value="DNA_pol_X_beta-like"/>
</dbReference>
<dbReference type="Pfam" id="PF02811">
    <property type="entry name" value="PHP"/>
    <property type="match status" value="1"/>
</dbReference>
<dbReference type="PANTHER" id="PTHR36928:SF1">
    <property type="entry name" value="PHOSPHATASE YCDX-RELATED"/>
    <property type="match status" value="1"/>
</dbReference>
<dbReference type="EMBL" id="MHOK01000013">
    <property type="protein sequence ID" value="OGZ61910.1"/>
    <property type="molecule type" value="Genomic_DNA"/>
</dbReference>
<dbReference type="EC" id="2.7.7.7" evidence="3"/>
<organism evidence="25 26">
    <name type="scientific">Candidatus Spechtbacteria bacterium RIFCSPLOWO2_12_FULL_38_22</name>
    <dbReference type="NCBI Taxonomy" id="1802165"/>
    <lineage>
        <taxon>Bacteria</taxon>
        <taxon>Candidatus Spechtiibacteriota</taxon>
    </lineage>
</organism>
<dbReference type="Gene3D" id="1.10.150.20">
    <property type="entry name" value="5' to 3' exonuclease, C-terminal subdomain"/>
    <property type="match status" value="1"/>
</dbReference>
<dbReference type="SMART" id="SM00483">
    <property type="entry name" value="POLXc"/>
    <property type="match status" value="1"/>
</dbReference>
<evidence type="ECO:0000256" key="16">
    <source>
        <dbReference type="ARBA" id="ARBA00035717"/>
    </source>
</evidence>
<dbReference type="GO" id="GO:0008270">
    <property type="term" value="F:zinc ion binding"/>
    <property type="evidence" value="ECO:0007669"/>
    <property type="project" value="TreeGrafter"/>
</dbReference>
<dbReference type="GO" id="GO:0006281">
    <property type="term" value="P:DNA repair"/>
    <property type="evidence" value="ECO:0007669"/>
    <property type="project" value="UniProtKB-KW"/>
</dbReference>
<evidence type="ECO:0000313" key="26">
    <source>
        <dbReference type="Proteomes" id="UP000176770"/>
    </source>
</evidence>
<evidence type="ECO:0000256" key="13">
    <source>
        <dbReference type="ARBA" id="ARBA00022932"/>
    </source>
</evidence>
<evidence type="ECO:0000256" key="15">
    <source>
        <dbReference type="ARBA" id="ARBA00023204"/>
    </source>
</evidence>
<evidence type="ECO:0000256" key="5">
    <source>
        <dbReference type="ARBA" id="ARBA00020020"/>
    </source>
</evidence>
<keyword evidence="6" id="KW-0488">Methylation</keyword>
<comment type="function">
    <text evidence="20">Repair polymerase that plays a key role in base-excision repair. During this process, the damaged base is excised by specific DNA glycosylases, the DNA backbone is nicked at the abasic site by an apurinic/apyrimidic (AP) endonuclease, and POLB removes 5'-deoxyribose-phosphate from the preincised AP site acting as a 5'-deoxyribose-phosphate lyase (5'-dRP lyase); through its DNA polymerase activity, it adds one nucleotide to the 3' end of the arising single-nucleotide gap. Conducts 'gap-filling' DNA synthesis in a stepwise distributive fashion rather than in a processive fashion as for other DNA polymerases. It is also able to cleave sugar-phosphate bonds 3' to an intact AP site, acting as an AP lyase.</text>
</comment>
<dbReference type="SUPFAM" id="SSF89550">
    <property type="entry name" value="PHP domain-like"/>
    <property type="match status" value="1"/>
</dbReference>
<keyword evidence="7" id="KW-0237">DNA synthesis</keyword>
<comment type="caution">
    <text evidence="25">The sequence shown here is derived from an EMBL/GenBank/DDBJ whole genome shotgun (WGS) entry which is preliminary data.</text>
</comment>
<proteinExistence type="predicted"/>
<protein>
    <recommendedName>
        <fullName evidence="5">DNA polymerase beta</fullName>
        <ecNumber evidence="3">2.7.7.7</ecNumber>
        <ecNumber evidence="4">4.2.99.18</ecNumber>
    </recommendedName>
    <alternativeName>
        <fullName evidence="16">5'-deoxyribose-phosphate lyase</fullName>
    </alternativeName>
    <alternativeName>
        <fullName evidence="17">AP lyase</fullName>
    </alternativeName>
</protein>
<evidence type="ECO:0000256" key="1">
    <source>
        <dbReference type="ARBA" id="ARBA00001946"/>
    </source>
</evidence>
<dbReference type="InterPro" id="IPR029398">
    <property type="entry name" value="PolB_thumb"/>
</dbReference>
<feature type="domain" description="Polymerase/histidinol phosphatase N-terminal" evidence="23">
    <location>
        <begin position="358"/>
        <end position="437"/>
    </location>
</feature>
<dbReference type="SMART" id="SM00278">
    <property type="entry name" value="HhH1"/>
    <property type="match status" value="3"/>
</dbReference>
<evidence type="ECO:0000256" key="10">
    <source>
        <dbReference type="ARBA" id="ARBA00022705"/>
    </source>
</evidence>
<dbReference type="CDD" id="cd07436">
    <property type="entry name" value="PHP_PolX"/>
    <property type="match status" value="1"/>
</dbReference>
<dbReference type="NCBIfam" id="NF006375">
    <property type="entry name" value="PRK08609.1"/>
    <property type="match status" value="1"/>
</dbReference>
<dbReference type="Gene3D" id="1.10.150.110">
    <property type="entry name" value="DNA polymerase beta, N-terminal domain-like"/>
    <property type="match status" value="1"/>
</dbReference>
<dbReference type="SUPFAM" id="SSF81301">
    <property type="entry name" value="Nucleotidyltransferase"/>
    <property type="match status" value="1"/>
</dbReference>
<dbReference type="Pfam" id="PF14791">
    <property type="entry name" value="DNA_pol_B_thumb"/>
    <property type="match status" value="1"/>
</dbReference>
<dbReference type="EC" id="4.2.99.18" evidence="4"/>
<dbReference type="Gene3D" id="3.20.20.140">
    <property type="entry name" value="Metal-dependent hydrolases"/>
    <property type="match status" value="1"/>
</dbReference>
<keyword evidence="13" id="KW-0239">DNA-directed DNA polymerase</keyword>
<dbReference type="PANTHER" id="PTHR36928">
    <property type="entry name" value="PHOSPHATASE YCDX-RELATED"/>
    <property type="match status" value="1"/>
</dbReference>
<evidence type="ECO:0000256" key="17">
    <source>
        <dbReference type="ARBA" id="ARBA00035726"/>
    </source>
</evidence>
<evidence type="ECO:0000256" key="14">
    <source>
        <dbReference type="ARBA" id="ARBA00023053"/>
    </source>
</evidence>
<keyword evidence="8" id="KW-0808">Transferase</keyword>
<comment type="subcellular location">
    <subcellularLocation>
        <location evidence="2">Cytoplasm</location>
    </subcellularLocation>
</comment>
<accession>A0A1G2HI03</accession>
<feature type="domain" description="DNA-directed DNA polymerase X" evidence="24">
    <location>
        <begin position="3"/>
        <end position="334"/>
    </location>
</feature>
<evidence type="ECO:0000256" key="2">
    <source>
        <dbReference type="ARBA" id="ARBA00004496"/>
    </source>
</evidence>
<dbReference type="InterPro" id="IPR016195">
    <property type="entry name" value="Pol/histidinol_Pase-like"/>
</dbReference>
<dbReference type="PRINTS" id="PR00870">
    <property type="entry name" value="DNAPOLXBETA"/>
</dbReference>
<evidence type="ECO:0000313" key="25">
    <source>
        <dbReference type="EMBL" id="OGZ61910.1"/>
    </source>
</evidence>
<feature type="domain" description="Helix-hairpin-helix DNA-binding motif class 1" evidence="22">
    <location>
        <begin position="95"/>
        <end position="114"/>
    </location>
</feature>
<dbReference type="InterPro" id="IPR043519">
    <property type="entry name" value="NT_sf"/>
</dbReference>
<dbReference type="FunFam" id="3.20.20.140:FF:000047">
    <property type="entry name" value="PHP domain-containing protein"/>
    <property type="match status" value="1"/>
</dbReference>
<dbReference type="GO" id="GO:0005829">
    <property type="term" value="C:cytosol"/>
    <property type="evidence" value="ECO:0007669"/>
    <property type="project" value="TreeGrafter"/>
</dbReference>
<dbReference type="InterPro" id="IPR050243">
    <property type="entry name" value="PHP_phosphatase"/>
</dbReference>
<dbReference type="SUPFAM" id="SSF47802">
    <property type="entry name" value="DNA polymerase beta, N-terminal domain-like"/>
    <property type="match status" value="1"/>
</dbReference>
<evidence type="ECO:0000256" key="6">
    <source>
        <dbReference type="ARBA" id="ARBA00022481"/>
    </source>
</evidence>
<keyword evidence="15" id="KW-0234">DNA repair</keyword>
<keyword evidence="9" id="KW-0548">Nucleotidyltransferase</keyword>
<evidence type="ECO:0000259" key="23">
    <source>
        <dbReference type="SMART" id="SM00481"/>
    </source>
</evidence>
<keyword evidence="14" id="KW-0915">Sodium</keyword>
<feature type="domain" description="Helix-hairpin-helix DNA-binding motif class 1" evidence="22">
    <location>
        <begin position="55"/>
        <end position="74"/>
    </location>
</feature>
<dbReference type="Pfam" id="PF14716">
    <property type="entry name" value="HHH_8"/>
    <property type="match status" value="1"/>
</dbReference>
<dbReference type="Proteomes" id="UP000176770">
    <property type="component" value="Unassembled WGS sequence"/>
</dbReference>
<keyword evidence="12" id="KW-0832">Ubl conjugation</keyword>
<name>A0A1G2HI03_9BACT</name>
<dbReference type="InterPro" id="IPR003141">
    <property type="entry name" value="Pol/His_phosphatase_N"/>
</dbReference>
<dbReference type="PIRSF" id="PIRSF005047">
    <property type="entry name" value="UCP005047_YshC"/>
    <property type="match status" value="1"/>
</dbReference>
<reference evidence="25 26" key="1">
    <citation type="journal article" date="2016" name="Nat. Commun.">
        <title>Thousands of microbial genomes shed light on interconnected biogeochemical processes in an aquifer system.</title>
        <authorList>
            <person name="Anantharaman K."/>
            <person name="Brown C.T."/>
            <person name="Hug L.A."/>
            <person name="Sharon I."/>
            <person name="Castelle C.J."/>
            <person name="Probst A.J."/>
            <person name="Thomas B.C."/>
            <person name="Singh A."/>
            <person name="Wilkins M.J."/>
            <person name="Karaoz U."/>
            <person name="Brodie E.L."/>
            <person name="Williams K.H."/>
            <person name="Hubbard S.S."/>
            <person name="Banfield J.F."/>
        </authorList>
    </citation>
    <scope>NUCLEOTIDE SEQUENCE [LARGE SCALE GENOMIC DNA]</scope>
</reference>
<dbReference type="SMART" id="SM00481">
    <property type="entry name" value="POLIIIAc"/>
    <property type="match status" value="1"/>
</dbReference>
<evidence type="ECO:0000256" key="3">
    <source>
        <dbReference type="ARBA" id="ARBA00012417"/>
    </source>
</evidence>
<evidence type="ECO:0000256" key="8">
    <source>
        <dbReference type="ARBA" id="ARBA00022679"/>
    </source>
</evidence>
<dbReference type="STRING" id="1802165.A3F94_00685"/>
<evidence type="ECO:0000256" key="19">
    <source>
        <dbReference type="ARBA" id="ARBA00044678"/>
    </source>
</evidence>
<dbReference type="InterPro" id="IPR003583">
    <property type="entry name" value="Hlx-hairpin-Hlx_DNA-bd_motif"/>
</dbReference>
<sequence length="589" mass="67005">MSDVNKKLAHIFEQMGLIYEIKDDKYRQRAYHRGAEVLGDYSQDVEKVYEEKNLSGLKELPGIGQAMAEKIEEFIKTKKIKEYENLKKEIPVELEELSAVEGVGPKMIKVLYKELGVKNLKDLERAARFGKIRNLEGFGEKTENNIIQGIAFLQQEAGRMLLGDVLPYARDFIEKIKKIEGVKEVCEAGSLRRRKETIGDIDILVVTADSKKVFEKIAKLPSVQKIWGRGETKLSVHFEHGFDMDVRAVDKKSYGAALQYFTGSKAHNVHLRKIATGKGYKLNEYGLFQIQKLKFKTQNHNLKLKNNENLVAGKTEEEIYKVLGLKVIPPEMREDSGEIELAQKGKIPQLIECGDLKGDLQVQTNWTDGRHSIEEMAIAARDAGLKYILITDHTKRLAMTGGLSDKKVLEQKRDIEKLNRKLEGITILSGAEVDILKDGSLDLKDETLKQLDVVGASVHSYFKLSRIEQTERVIKAIKNPHVDILFHPTGRRINRRPPIDIDMEHVIKVAQETGTILEINSSPGRLDLKDDHIKMAREMGCKFAISSDAHSRSHYKFLEYGVAQARRGWVEARDVVNTYPPEEMLRFMK</sequence>
<dbReference type="Gene3D" id="3.30.460.10">
    <property type="entry name" value="Beta Polymerase, domain 2"/>
    <property type="match status" value="1"/>
</dbReference>
<comment type="cofactor">
    <cofactor evidence="1">
        <name>Mg(2+)</name>
        <dbReference type="ChEBI" id="CHEBI:18420"/>
    </cofactor>
</comment>
<dbReference type="GO" id="GO:0003887">
    <property type="term" value="F:DNA-directed DNA polymerase activity"/>
    <property type="evidence" value="ECO:0007669"/>
    <property type="project" value="UniProtKB-KW"/>
</dbReference>
<gene>
    <name evidence="25" type="ORF">A3F94_00685</name>
</gene>
<dbReference type="GO" id="GO:0140078">
    <property type="term" value="F:class I DNA-(apurinic or apyrimidinic site) endonuclease activity"/>
    <property type="evidence" value="ECO:0007669"/>
    <property type="project" value="UniProtKB-EC"/>
</dbReference>
<evidence type="ECO:0000259" key="24">
    <source>
        <dbReference type="SMART" id="SM00483"/>
    </source>
</evidence>
<comment type="catalytic activity">
    <reaction evidence="21">
        <text>DNA(n) + a 2'-deoxyribonucleoside 5'-triphosphate = DNA(n+1) + diphosphate</text>
        <dbReference type="Rhea" id="RHEA:22508"/>
        <dbReference type="Rhea" id="RHEA-COMP:17339"/>
        <dbReference type="Rhea" id="RHEA-COMP:17340"/>
        <dbReference type="ChEBI" id="CHEBI:33019"/>
        <dbReference type="ChEBI" id="CHEBI:61560"/>
        <dbReference type="ChEBI" id="CHEBI:173112"/>
        <dbReference type="EC" id="2.7.7.7"/>
    </reaction>
</comment>
<evidence type="ECO:0000256" key="7">
    <source>
        <dbReference type="ARBA" id="ARBA00022634"/>
    </source>
</evidence>
<dbReference type="Gene3D" id="3.30.210.10">
    <property type="entry name" value="DNA polymerase, thumb domain"/>
    <property type="match status" value="1"/>
</dbReference>
<dbReference type="AlphaFoldDB" id="A0A1G2HI03"/>
<dbReference type="InterPro" id="IPR037160">
    <property type="entry name" value="DNA_Pol_thumb_sf"/>
</dbReference>
<dbReference type="InterPro" id="IPR047967">
    <property type="entry name" value="PolX_PHP"/>
</dbReference>
<dbReference type="InterPro" id="IPR010996">
    <property type="entry name" value="HHH_MUS81"/>
</dbReference>
<evidence type="ECO:0000259" key="22">
    <source>
        <dbReference type="SMART" id="SM00278"/>
    </source>
</evidence>
<evidence type="ECO:0000256" key="11">
    <source>
        <dbReference type="ARBA" id="ARBA00022763"/>
    </source>
</evidence>
<dbReference type="InterPro" id="IPR022311">
    <property type="entry name" value="PolX-like"/>
</dbReference>
<evidence type="ECO:0000256" key="4">
    <source>
        <dbReference type="ARBA" id="ARBA00012720"/>
    </source>
</evidence>
<dbReference type="CDD" id="cd00141">
    <property type="entry name" value="NT_POLXc"/>
    <property type="match status" value="1"/>
</dbReference>
<keyword evidence="10" id="KW-0235">DNA replication</keyword>
<dbReference type="InterPro" id="IPR004013">
    <property type="entry name" value="PHP_dom"/>
</dbReference>
<comment type="catalytic activity">
    <reaction evidence="18">
        <text>2'-deoxyribonucleotide-(2'-deoxyribose 5'-phosphate)-2'-deoxyribonucleotide-DNA = a 3'-end 2'-deoxyribonucleotide-(2,3-dehydro-2,3-deoxyribose 5'-phosphate)-DNA + a 5'-end 5'-phospho-2'-deoxyribonucleoside-DNA + H(+)</text>
        <dbReference type="Rhea" id="RHEA:66592"/>
        <dbReference type="Rhea" id="RHEA-COMP:13180"/>
        <dbReference type="Rhea" id="RHEA-COMP:16897"/>
        <dbReference type="Rhea" id="RHEA-COMP:17067"/>
        <dbReference type="ChEBI" id="CHEBI:15378"/>
        <dbReference type="ChEBI" id="CHEBI:136412"/>
        <dbReference type="ChEBI" id="CHEBI:157695"/>
        <dbReference type="ChEBI" id="CHEBI:167181"/>
        <dbReference type="EC" id="4.2.99.18"/>
    </reaction>
</comment>
<evidence type="ECO:0000256" key="12">
    <source>
        <dbReference type="ARBA" id="ARBA00022843"/>
    </source>
</evidence>
<comment type="catalytic activity">
    <reaction evidence="19">
        <text>a 5'-end 2'-deoxyribose-2'-deoxyribonucleotide-DNA = (2E,4S)-4-hydroxypenten-2-al-5-phosphate + a 5'-end 5'-phospho-2'-deoxyribonucleoside-DNA + H(+)</text>
        <dbReference type="Rhea" id="RHEA:76255"/>
        <dbReference type="Rhea" id="RHEA-COMP:13180"/>
        <dbReference type="Rhea" id="RHEA-COMP:18657"/>
        <dbReference type="ChEBI" id="CHEBI:15378"/>
        <dbReference type="ChEBI" id="CHEBI:136412"/>
        <dbReference type="ChEBI" id="CHEBI:195194"/>
        <dbReference type="ChEBI" id="CHEBI:195195"/>
    </reaction>
</comment>
<dbReference type="InterPro" id="IPR027421">
    <property type="entry name" value="DNA_pol_lamdba_lyase_dom_sf"/>
</dbReference>
<dbReference type="InterPro" id="IPR002054">
    <property type="entry name" value="DNA-dir_DNA_pol_X"/>
</dbReference>
<evidence type="ECO:0000256" key="9">
    <source>
        <dbReference type="ARBA" id="ARBA00022695"/>
    </source>
</evidence>
<dbReference type="GO" id="GO:0003677">
    <property type="term" value="F:DNA binding"/>
    <property type="evidence" value="ECO:0007669"/>
    <property type="project" value="InterPro"/>
</dbReference>
<keyword evidence="11" id="KW-0227">DNA damage</keyword>
<dbReference type="GO" id="GO:0042578">
    <property type="term" value="F:phosphoric ester hydrolase activity"/>
    <property type="evidence" value="ECO:0007669"/>
    <property type="project" value="TreeGrafter"/>
</dbReference>